<feature type="compositionally biased region" description="Basic and acidic residues" evidence="1">
    <location>
        <begin position="343"/>
        <end position="354"/>
    </location>
</feature>
<dbReference type="AlphaFoldDB" id="A0A2T3AF43"/>
<keyword evidence="3" id="KW-1185">Reference proteome</keyword>
<sequence>MAAISSLSPLSRTPTPFSACHTADEGASVPGEDVTDISSPGETGDDGFAYHQAKELPDELRNRCHIHLEEKTYAAALSLLNSLLCDGTSNADAARQPVVVPPAAQLGVLATLAVQPKHTSKLANADTHDVASLSLSYLRNLFATVGPVHGNLRDAFAFRGDIGRRRRGFDYMPHNGPDSDDDHIRGKTANAGSIWTCGQDFWKVLGWAFNCSALNPHRWRWWKPWLEFMLDVLEEDYAERRRLDLEQQNDKDFLDFPLLRNSLLLSYIAPKNSRSSPLKAILNALFADGSASSTSAFEEVFMNETRVASKVGKKRKRHHVDLENGNFGDYDDNSSTGGSEPPTPEHQRTHSRIVDESVPWTTTALAETIPLRLRLFAMLSQAVDDVPRSCNIKTSDLYGRFSEKVAQQPVPAFARLIAPHDSPLEENSQVAIIQLLMPILLPPAAPDPRNVDPHAAEKDSISSAILEQCYLPFAYRTADNNARLSLAIEAVFRIMWRKGCVQWTPALHEAVERGIKARQDKSVAKKNSRKEDNESSARETLRASGSRILTLTQLLKLQAV</sequence>
<organism evidence="2 3">
    <name type="scientific">Coniella lustricola</name>
    <dbReference type="NCBI Taxonomy" id="2025994"/>
    <lineage>
        <taxon>Eukaryota</taxon>
        <taxon>Fungi</taxon>
        <taxon>Dikarya</taxon>
        <taxon>Ascomycota</taxon>
        <taxon>Pezizomycotina</taxon>
        <taxon>Sordariomycetes</taxon>
        <taxon>Sordariomycetidae</taxon>
        <taxon>Diaporthales</taxon>
        <taxon>Schizoparmaceae</taxon>
        <taxon>Coniella</taxon>
    </lineage>
</organism>
<gene>
    <name evidence="2" type="ORF">BD289DRAFT_363458</name>
</gene>
<dbReference type="InParanoid" id="A0A2T3AF43"/>
<accession>A0A2T3AF43</accession>
<evidence type="ECO:0000256" key="1">
    <source>
        <dbReference type="SAM" id="MobiDB-lite"/>
    </source>
</evidence>
<evidence type="ECO:0000313" key="2">
    <source>
        <dbReference type="EMBL" id="PSR94382.1"/>
    </source>
</evidence>
<proteinExistence type="predicted"/>
<feature type="region of interest" description="Disordered" evidence="1">
    <location>
        <begin position="518"/>
        <end position="539"/>
    </location>
</feature>
<evidence type="ECO:0000313" key="3">
    <source>
        <dbReference type="Proteomes" id="UP000241462"/>
    </source>
</evidence>
<feature type="region of interest" description="Disordered" evidence="1">
    <location>
        <begin position="1"/>
        <end position="48"/>
    </location>
</feature>
<protein>
    <submittedName>
        <fullName evidence="2">Uncharacterized protein</fullName>
    </submittedName>
</protein>
<dbReference type="STRING" id="2025994.A0A2T3AF43"/>
<reference evidence="2 3" key="1">
    <citation type="journal article" date="2018" name="Mycol. Prog.">
        <title>Coniella lustricola, a new species from submerged detritus.</title>
        <authorList>
            <person name="Raudabaugh D.B."/>
            <person name="Iturriaga T."/>
            <person name="Carver A."/>
            <person name="Mondo S."/>
            <person name="Pangilinan J."/>
            <person name="Lipzen A."/>
            <person name="He G."/>
            <person name="Amirebrahimi M."/>
            <person name="Grigoriev I.V."/>
            <person name="Miller A.N."/>
        </authorList>
    </citation>
    <scope>NUCLEOTIDE SEQUENCE [LARGE SCALE GENOMIC DNA]</scope>
    <source>
        <strain evidence="2 3">B22-T-1</strain>
    </source>
</reference>
<dbReference type="Proteomes" id="UP000241462">
    <property type="component" value="Unassembled WGS sequence"/>
</dbReference>
<name>A0A2T3AF43_9PEZI</name>
<feature type="region of interest" description="Disordered" evidence="1">
    <location>
        <begin position="312"/>
        <end position="354"/>
    </location>
</feature>
<feature type="compositionally biased region" description="Low complexity" evidence="1">
    <location>
        <begin position="1"/>
        <end position="18"/>
    </location>
</feature>
<dbReference type="EMBL" id="KZ678398">
    <property type="protein sequence ID" value="PSR94382.1"/>
    <property type="molecule type" value="Genomic_DNA"/>
</dbReference>
<dbReference type="OrthoDB" id="5411773at2759"/>